<evidence type="ECO:0000256" key="12">
    <source>
        <dbReference type="SAM" id="Phobius"/>
    </source>
</evidence>
<feature type="transmembrane region" description="Helical" evidence="12">
    <location>
        <begin position="210"/>
        <end position="228"/>
    </location>
</feature>
<keyword evidence="9 12" id="KW-1133">Transmembrane helix</keyword>
<evidence type="ECO:0000313" key="14">
    <source>
        <dbReference type="EMBL" id="ACB34038.1"/>
    </source>
</evidence>
<dbReference type="RefSeq" id="WP_012346799.1">
    <property type="nucleotide sequence ID" value="NC_010524.1"/>
</dbReference>
<dbReference type="eggNOG" id="COG1994">
    <property type="taxonomic scope" value="Bacteria"/>
</dbReference>
<dbReference type="PANTHER" id="PTHR39188:SF3">
    <property type="entry name" value="STAGE IV SPORULATION PROTEIN FB"/>
    <property type="match status" value="1"/>
</dbReference>
<keyword evidence="4" id="KW-0645">Protease</keyword>
<evidence type="ECO:0000256" key="1">
    <source>
        <dbReference type="ARBA" id="ARBA00001947"/>
    </source>
</evidence>
<feature type="transmembrane region" description="Helical" evidence="12">
    <location>
        <begin position="119"/>
        <end position="138"/>
    </location>
</feature>
<evidence type="ECO:0000256" key="5">
    <source>
        <dbReference type="ARBA" id="ARBA00022692"/>
    </source>
</evidence>
<evidence type="ECO:0000313" key="15">
    <source>
        <dbReference type="Proteomes" id="UP000001693"/>
    </source>
</evidence>
<dbReference type="AlphaFoldDB" id="B1XZ19"/>
<dbReference type="GO" id="GO:0008237">
    <property type="term" value="F:metallopeptidase activity"/>
    <property type="evidence" value="ECO:0007669"/>
    <property type="project" value="UniProtKB-KW"/>
</dbReference>
<feature type="transmembrane region" description="Helical" evidence="12">
    <location>
        <begin position="24"/>
        <end position="49"/>
    </location>
</feature>
<protein>
    <submittedName>
        <fullName evidence="14">Peptidase M50</fullName>
    </submittedName>
</protein>
<dbReference type="GO" id="GO:0006508">
    <property type="term" value="P:proteolysis"/>
    <property type="evidence" value="ECO:0007669"/>
    <property type="project" value="UniProtKB-KW"/>
</dbReference>
<keyword evidence="10" id="KW-0482">Metalloprotease</keyword>
<dbReference type="CDD" id="cd06160">
    <property type="entry name" value="S2P-M50_like_2"/>
    <property type="match status" value="1"/>
</dbReference>
<sequence length="247" mass="27035" precursor="true">MIKILLLLLSGAKLGKLLTTGGTMLLSLVAYAFIFGWRYAAGFVLLLFVHEAGHYVAARQRGLDVGAPTFIPFVGAWIALKQLPHDAETEAYVGLGGPLIGTLGAIVCFFLARSWDAPWLLAVAYAGFFLNLFNLIPLSPFDGGRITAVLSPRIWLLGVPILGALIWWRPSPMLLLVALLAAPQVWKAVTYRRDSVEAQTYYAVDTATKWRYGLIYVVLTAFLAVMTFEVHEMLQAQRPAAASTPVL</sequence>
<dbReference type="GO" id="GO:0046872">
    <property type="term" value="F:metal ion binding"/>
    <property type="evidence" value="ECO:0007669"/>
    <property type="project" value="UniProtKB-KW"/>
</dbReference>
<evidence type="ECO:0000256" key="10">
    <source>
        <dbReference type="ARBA" id="ARBA00023049"/>
    </source>
</evidence>
<feature type="domain" description="Peptidase M50" evidence="13">
    <location>
        <begin position="40"/>
        <end position="112"/>
    </location>
</feature>
<name>B1XZ19_LEPCP</name>
<evidence type="ECO:0000256" key="7">
    <source>
        <dbReference type="ARBA" id="ARBA00022801"/>
    </source>
</evidence>
<dbReference type="Pfam" id="PF02163">
    <property type="entry name" value="Peptidase_M50"/>
    <property type="match status" value="1"/>
</dbReference>
<keyword evidence="5 12" id="KW-0812">Transmembrane</keyword>
<keyword evidence="7" id="KW-0378">Hydrolase</keyword>
<evidence type="ECO:0000256" key="3">
    <source>
        <dbReference type="ARBA" id="ARBA00007931"/>
    </source>
</evidence>
<keyword evidence="8" id="KW-0862">Zinc</keyword>
<keyword evidence="11 12" id="KW-0472">Membrane</keyword>
<feature type="transmembrane region" description="Helical" evidence="12">
    <location>
        <begin position="92"/>
        <end position="112"/>
    </location>
</feature>
<dbReference type="GO" id="GO:0016020">
    <property type="term" value="C:membrane"/>
    <property type="evidence" value="ECO:0007669"/>
    <property type="project" value="UniProtKB-SubCell"/>
</dbReference>
<evidence type="ECO:0000256" key="8">
    <source>
        <dbReference type="ARBA" id="ARBA00022833"/>
    </source>
</evidence>
<dbReference type="EMBL" id="CP001013">
    <property type="protein sequence ID" value="ACB34038.1"/>
    <property type="molecule type" value="Genomic_DNA"/>
</dbReference>
<dbReference type="InterPro" id="IPR008915">
    <property type="entry name" value="Peptidase_M50"/>
</dbReference>
<organism evidence="14 15">
    <name type="scientific">Leptothrix cholodnii (strain ATCC 51168 / LMG 8142 / SP-6)</name>
    <name type="common">Leptothrix discophora (strain SP-6)</name>
    <dbReference type="NCBI Taxonomy" id="395495"/>
    <lineage>
        <taxon>Bacteria</taxon>
        <taxon>Pseudomonadati</taxon>
        <taxon>Pseudomonadota</taxon>
        <taxon>Betaproteobacteria</taxon>
        <taxon>Burkholderiales</taxon>
        <taxon>Sphaerotilaceae</taxon>
        <taxon>Leptothrix</taxon>
    </lineage>
</organism>
<evidence type="ECO:0000259" key="13">
    <source>
        <dbReference type="Pfam" id="PF02163"/>
    </source>
</evidence>
<evidence type="ECO:0000256" key="6">
    <source>
        <dbReference type="ARBA" id="ARBA00022723"/>
    </source>
</evidence>
<dbReference type="STRING" id="395495.Lcho_1771"/>
<feature type="transmembrane region" description="Helical" evidence="12">
    <location>
        <begin position="61"/>
        <end position="80"/>
    </location>
</feature>
<dbReference type="PANTHER" id="PTHR39188">
    <property type="entry name" value="MEMBRANE-ASSOCIATED ZINC METALLOPROTEASE M50B"/>
    <property type="match status" value="1"/>
</dbReference>
<comment type="similarity">
    <text evidence="3">Belongs to the peptidase M50B family.</text>
</comment>
<keyword evidence="6" id="KW-0479">Metal-binding</keyword>
<keyword evidence="15" id="KW-1185">Reference proteome</keyword>
<reference evidence="14 15" key="1">
    <citation type="submission" date="2008-03" db="EMBL/GenBank/DDBJ databases">
        <title>Complete sequence of Leptothrix cholodnii SP-6.</title>
        <authorList>
            <consortium name="US DOE Joint Genome Institute"/>
            <person name="Copeland A."/>
            <person name="Lucas S."/>
            <person name="Lapidus A."/>
            <person name="Glavina del Rio T."/>
            <person name="Dalin E."/>
            <person name="Tice H."/>
            <person name="Bruce D."/>
            <person name="Goodwin L."/>
            <person name="Pitluck S."/>
            <person name="Chertkov O."/>
            <person name="Brettin T."/>
            <person name="Detter J.C."/>
            <person name="Han C."/>
            <person name="Kuske C.R."/>
            <person name="Schmutz J."/>
            <person name="Larimer F."/>
            <person name="Land M."/>
            <person name="Hauser L."/>
            <person name="Kyrpides N."/>
            <person name="Lykidis A."/>
            <person name="Emerson D."/>
            <person name="Richardson P."/>
        </authorList>
    </citation>
    <scope>NUCLEOTIDE SEQUENCE [LARGE SCALE GENOMIC DNA]</scope>
    <source>
        <strain evidence="15">ATCC 51168 / LMG 8142 / SP-6</strain>
    </source>
</reference>
<dbReference type="OrthoDB" id="9781963at2"/>
<comment type="cofactor">
    <cofactor evidence="1">
        <name>Zn(2+)</name>
        <dbReference type="ChEBI" id="CHEBI:29105"/>
    </cofactor>
</comment>
<dbReference type="Proteomes" id="UP000001693">
    <property type="component" value="Chromosome"/>
</dbReference>
<evidence type="ECO:0000256" key="2">
    <source>
        <dbReference type="ARBA" id="ARBA00004141"/>
    </source>
</evidence>
<evidence type="ECO:0000256" key="4">
    <source>
        <dbReference type="ARBA" id="ARBA00022670"/>
    </source>
</evidence>
<gene>
    <name evidence="14" type="ordered locus">Lcho_1771</name>
</gene>
<comment type="subcellular location">
    <subcellularLocation>
        <location evidence="2">Membrane</location>
        <topology evidence="2">Multi-pass membrane protein</topology>
    </subcellularLocation>
</comment>
<dbReference type="HOGENOM" id="CLU_075029_0_0_4"/>
<accession>B1XZ19</accession>
<evidence type="ECO:0000256" key="11">
    <source>
        <dbReference type="ARBA" id="ARBA00023136"/>
    </source>
</evidence>
<evidence type="ECO:0000256" key="9">
    <source>
        <dbReference type="ARBA" id="ARBA00022989"/>
    </source>
</evidence>
<dbReference type="KEGG" id="lch:Lcho_1771"/>
<proteinExistence type="inferred from homology"/>